<keyword evidence="2" id="KW-1185">Reference proteome</keyword>
<reference evidence="1 2" key="1">
    <citation type="journal article" date="2019" name="Commun. Biol.">
        <title>The bagworm genome reveals a unique fibroin gene that provides high tensile strength.</title>
        <authorList>
            <person name="Kono N."/>
            <person name="Nakamura H."/>
            <person name="Ohtoshi R."/>
            <person name="Tomita M."/>
            <person name="Numata K."/>
            <person name="Arakawa K."/>
        </authorList>
    </citation>
    <scope>NUCLEOTIDE SEQUENCE [LARGE SCALE GENOMIC DNA]</scope>
</reference>
<gene>
    <name evidence="1" type="ORF">EVAR_6750_1</name>
</gene>
<dbReference type="AlphaFoldDB" id="A0A4C1V547"/>
<dbReference type="EMBL" id="BGZK01000273">
    <property type="protein sequence ID" value="GBP33402.1"/>
    <property type="molecule type" value="Genomic_DNA"/>
</dbReference>
<proteinExistence type="predicted"/>
<comment type="caution">
    <text evidence="1">The sequence shown here is derived from an EMBL/GenBank/DDBJ whole genome shotgun (WGS) entry which is preliminary data.</text>
</comment>
<evidence type="ECO:0000313" key="1">
    <source>
        <dbReference type="EMBL" id="GBP33402.1"/>
    </source>
</evidence>
<accession>A0A4C1V547</accession>
<name>A0A4C1V547_EUMVA</name>
<protein>
    <submittedName>
        <fullName evidence="1">Uncharacterized protein</fullName>
    </submittedName>
</protein>
<evidence type="ECO:0000313" key="2">
    <source>
        <dbReference type="Proteomes" id="UP000299102"/>
    </source>
</evidence>
<sequence length="120" mass="13945">MKHYFAFIIAFYKSKCYNLYKCTCTCFAKENALFALKIRRTSRFPALMIYLYCDRRRIARGSCAASVDRATPNPEPYYVGYNSNTISERRWAPPGLSLSDSRTHKSNNCLCRALDDEKRT</sequence>
<organism evidence="1 2">
    <name type="scientific">Eumeta variegata</name>
    <name type="common">Bagworm moth</name>
    <name type="synonym">Eumeta japonica</name>
    <dbReference type="NCBI Taxonomy" id="151549"/>
    <lineage>
        <taxon>Eukaryota</taxon>
        <taxon>Metazoa</taxon>
        <taxon>Ecdysozoa</taxon>
        <taxon>Arthropoda</taxon>
        <taxon>Hexapoda</taxon>
        <taxon>Insecta</taxon>
        <taxon>Pterygota</taxon>
        <taxon>Neoptera</taxon>
        <taxon>Endopterygota</taxon>
        <taxon>Lepidoptera</taxon>
        <taxon>Glossata</taxon>
        <taxon>Ditrysia</taxon>
        <taxon>Tineoidea</taxon>
        <taxon>Psychidae</taxon>
        <taxon>Oiketicinae</taxon>
        <taxon>Eumeta</taxon>
    </lineage>
</organism>
<dbReference type="Proteomes" id="UP000299102">
    <property type="component" value="Unassembled WGS sequence"/>
</dbReference>